<dbReference type="AlphaFoldDB" id="A0A1D8D6N9"/>
<dbReference type="SUPFAM" id="SSF89447">
    <property type="entry name" value="AbrB/MazE/MraZ-like"/>
    <property type="match status" value="1"/>
</dbReference>
<dbReference type="EMBL" id="CP017305">
    <property type="protein sequence ID" value="AOS83259.1"/>
    <property type="molecule type" value="Genomic_DNA"/>
</dbReference>
<dbReference type="GO" id="GO:0003677">
    <property type="term" value="F:DNA binding"/>
    <property type="evidence" value="ECO:0007669"/>
    <property type="project" value="UniProtKB-UniRule"/>
</dbReference>
<name>A0A1D8D6N9_CHLLM</name>
<evidence type="ECO:0000259" key="2">
    <source>
        <dbReference type="PROSITE" id="PS51740"/>
    </source>
</evidence>
<organism evidence="3 4">
    <name type="scientific">Chlorobaculum limnaeum</name>
    <dbReference type="NCBI Taxonomy" id="274537"/>
    <lineage>
        <taxon>Bacteria</taxon>
        <taxon>Pseudomonadati</taxon>
        <taxon>Chlorobiota</taxon>
        <taxon>Chlorobiia</taxon>
        <taxon>Chlorobiales</taxon>
        <taxon>Chlorobiaceae</taxon>
        <taxon>Chlorobaculum</taxon>
    </lineage>
</organism>
<dbReference type="Proteomes" id="UP000095185">
    <property type="component" value="Chromosome"/>
</dbReference>
<dbReference type="KEGG" id="clz:BIU88_03320"/>
<keyword evidence="1" id="KW-0238">DNA-binding</keyword>
<evidence type="ECO:0000256" key="1">
    <source>
        <dbReference type="PROSITE-ProRule" id="PRU01076"/>
    </source>
</evidence>
<keyword evidence="4" id="KW-1185">Reference proteome</keyword>
<dbReference type="RefSeq" id="WP_069808982.1">
    <property type="nucleotide sequence ID" value="NZ_CP017305.1"/>
</dbReference>
<evidence type="ECO:0000313" key="4">
    <source>
        <dbReference type="Proteomes" id="UP000095185"/>
    </source>
</evidence>
<gene>
    <name evidence="3" type="ORF">BIU88_03320</name>
</gene>
<dbReference type="InterPro" id="IPR037914">
    <property type="entry name" value="SpoVT-AbrB_sf"/>
</dbReference>
<dbReference type="InterPro" id="IPR007159">
    <property type="entry name" value="SpoVT-AbrB_dom"/>
</dbReference>
<dbReference type="SMART" id="SM00966">
    <property type="entry name" value="SpoVT_AbrB"/>
    <property type="match status" value="1"/>
</dbReference>
<dbReference type="Gene3D" id="2.10.260.10">
    <property type="match status" value="1"/>
</dbReference>
<evidence type="ECO:0000313" key="3">
    <source>
        <dbReference type="EMBL" id="AOS83259.1"/>
    </source>
</evidence>
<protein>
    <recommendedName>
        <fullName evidence="2">SpoVT-AbrB domain-containing protein</fullName>
    </recommendedName>
</protein>
<sequence>MAQVRVRSKNQITIPVRIAESANIKPDDLLEITTKNGVITLTPATRAPKHQSALSYAGIARGTWGETTDEIEAELKESRDSWNR</sequence>
<dbReference type="OrthoDB" id="7064356at2"/>
<reference evidence="3" key="1">
    <citation type="submission" date="2016-09" db="EMBL/GenBank/DDBJ databases">
        <title>Genome sequence of Chlorobaculum limnaeum.</title>
        <authorList>
            <person name="Liu Z."/>
            <person name="Tank M."/>
            <person name="Bryant D.A."/>
        </authorList>
    </citation>
    <scope>NUCLEOTIDE SEQUENCE [LARGE SCALE GENOMIC DNA]</scope>
    <source>
        <strain evidence="3">DSM 1677</strain>
    </source>
</reference>
<dbReference type="STRING" id="274537.BIU88_03320"/>
<dbReference type="NCBIfam" id="TIGR01439">
    <property type="entry name" value="lp_hng_hel_AbrB"/>
    <property type="match status" value="1"/>
</dbReference>
<proteinExistence type="predicted"/>
<feature type="domain" description="SpoVT-AbrB" evidence="2">
    <location>
        <begin position="1"/>
        <end position="46"/>
    </location>
</feature>
<dbReference type="Pfam" id="PF04014">
    <property type="entry name" value="MazE_antitoxin"/>
    <property type="match status" value="1"/>
</dbReference>
<accession>A0A1D8D6N9</accession>
<dbReference type="PROSITE" id="PS51740">
    <property type="entry name" value="SPOVT_ABRB"/>
    <property type="match status" value="1"/>
</dbReference>